<evidence type="ECO:0000256" key="3">
    <source>
        <dbReference type="ARBA" id="ARBA00023125"/>
    </source>
</evidence>
<dbReference type="PRINTS" id="PR00039">
    <property type="entry name" value="HTHLYSR"/>
</dbReference>
<dbReference type="GO" id="GO:0003700">
    <property type="term" value="F:DNA-binding transcription factor activity"/>
    <property type="evidence" value="ECO:0007669"/>
    <property type="project" value="InterPro"/>
</dbReference>
<keyword evidence="4" id="KW-0804">Transcription</keyword>
<dbReference type="InterPro" id="IPR036390">
    <property type="entry name" value="WH_DNA-bd_sf"/>
</dbReference>
<gene>
    <name evidence="6" type="primary">benM</name>
    <name evidence="6" type="ORF">PSECIP111854_00185</name>
</gene>
<sequence>MIEIKPLRYFVAAYEEGSITAAASRCFIAQPSITHAIKALETTLGVILFERTKQGIKATKQGHMLYTLACDLLLQNQQLHAAFVPSNKTELYLYVQPDINIEHYANIILSIQQVDNNISLSIASSVEQSQLAIIDEQRLPTQFNSIQLNQECYQLLVRHDHKLAKNKRVTLNDFKSLTFIERPYCTNRKEFERLIHVNNMLITYKGKAIHDLQLQGLVKLGFGVAVIPQSYIPKDDELATIPIALDTPISRSIVLAYRKLPPQLISFIEQVVSTDGI</sequence>
<dbReference type="Proteomes" id="UP001152467">
    <property type="component" value="Unassembled WGS sequence"/>
</dbReference>
<protein>
    <submittedName>
        <fullName evidence="6">HTH-type transcriptional regulator BenM</fullName>
    </submittedName>
</protein>
<evidence type="ECO:0000313" key="7">
    <source>
        <dbReference type="Proteomes" id="UP001152467"/>
    </source>
</evidence>
<dbReference type="GO" id="GO:0003677">
    <property type="term" value="F:DNA binding"/>
    <property type="evidence" value="ECO:0007669"/>
    <property type="project" value="UniProtKB-KW"/>
</dbReference>
<comment type="caution">
    <text evidence="6">The sequence shown here is derived from an EMBL/GenBank/DDBJ whole genome shotgun (WGS) entry which is preliminary data.</text>
</comment>
<dbReference type="AlphaFoldDB" id="A0A9W4VUT3"/>
<dbReference type="Pfam" id="PF00126">
    <property type="entry name" value="HTH_1"/>
    <property type="match status" value="1"/>
</dbReference>
<dbReference type="Pfam" id="PF03466">
    <property type="entry name" value="LysR_substrate"/>
    <property type="match status" value="1"/>
</dbReference>
<proteinExistence type="inferred from homology"/>
<evidence type="ECO:0000256" key="4">
    <source>
        <dbReference type="ARBA" id="ARBA00023163"/>
    </source>
</evidence>
<accession>A0A9W4VUT3</accession>
<dbReference type="SUPFAM" id="SSF53850">
    <property type="entry name" value="Periplasmic binding protein-like II"/>
    <property type="match status" value="1"/>
</dbReference>
<dbReference type="InterPro" id="IPR005119">
    <property type="entry name" value="LysR_subst-bd"/>
</dbReference>
<evidence type="ECO:0000256" key="2">
    <source>
        <dbReference type="ARBA" id="ARBA00023015"/>
    </source>
</evidence>
<reference evidence="6" key="1">
    <citation type="submission" date="2022-07" db="EMBL/GenBank/DDBJ databases">
        <authorList>
            <person name="Criscuolo A."/>
        </authorList>
    </citation>
    <scope>NUCLEOTIDE SEQUENCE</scope>
    <source>
        <strain evidence="6">CIP111854</strain>
    </source>
</reference>
<dbReference type="SUPFAM" id="SSF46785">
    <property type="entry name" value="Winged helix' DNA-binding domain"/>
    <property type="match status" value="1"/>
</dbReference>
<organism evidence="6 7">
    <name type="scientific">Pseudoalteromonas holothuriae</name>
    <dbReference type="NCBI Taxonomy" id="2963714"/>
    <lineage>
        <taxon>Bacteria</taxon>
        <taxon>Pseudomonadati</taxon>
        <taxon>Pseudomonadota</taxon>
        <taxon>Gammaproteobacteria</taxon>
        <taxon>Alteromonadales</taxon>
        <taxon>Pseudoalteromonadaceae</taxon>
        <taxon>Pseudoalteromonas</taxon>
    </lineage>
</organism>
<dbReference type="Gene3D" id="1.10.10.10">
    <property type="entry name" value="Winged helix-like DNA-binding domain superfamily/Winged helix DNA-binding domain"/>
    <property type="match status" value="1"/>
</dbReference>
<dbReference type="PROSITE" id="PS50931">
    <property type="entry name" value="HTH_LYSR"/>
    <property type="match status" value="1"/>
</dbReference>
<dbReference type="RefSeq" id="WP_261625569.1">
    <property type="nucleotide sequence ID" value="NZ_CAMAPC010000001.1"/>
</dbReference>
<evidence type="ECO:0000313" key="6">
    <source>
        <dbReference type="EMBL" id="CAH9049543.1"/>
    </source>
</evidence>
<dbReference type="InterPro" id="IPR000847">
    <property type="entry name" value="LysR_HTH_N"/>
</dbReference>
<evidence type="ECO:0000256" key="1">
    <source>
        <dbReference type="ARBA" id="ARBA00009437"/>
    </source>
</evidence>
<feature type="domain" description="HTH lysR-type" evidence="5">
    <location>
        <begin position="2"/>
        <end position="59"/>
    </location>
</feature>
<keyword evidence="7" id="KW-1185">Reference proteome</keyword>
<dbReference type="Gene3D" id="3.40.190.290">
    <property type="match status" value="1"/>
</dbReference>
<keyword evidence="3" id="KW-0238">DNA-binding</keyword>
<dbReference type="EMBL" id="CAMAPC010000001">
    <property type="protein sequence ID" value="CAH9049543.1"/>
    <property type="molecule type" value="Genomic_DNA"/>
</dbReference>
<comment type="similarity">
    <text evidence="1">Belongs to the LysR transcriptional regulatory family.</text>
</comment>
<dbReference type="CDD" id="cd05466">
    <property type="entry name" value="PBP2_LTTR_substrate"/>
    <property type="match status" value="1"/>
</dbReference>
<dbReference type="PANTHER" id="PTHR30126">
    <property type="entry name" value="HTH-TYPE TRANSCRIPTIONAL REGULATOR"/>
    <property type="match status" value="1"/>
</dbReference>
<keyword evidence="2" id="KW-0805">Transcription regulation</keyword>
<dbReference type="FunFam" id="1.10.10.10:FF:000001">
    <property type="entry name" value="LysR family transcriptional regulator"/>
    <property type="match status" value="1"/>
</dbReference>
<dbReference type="InterPro" id="IPR036388">
    <property type="entry name" value="WH-like_DNA-bd_sf"/>
</dbReference>
<evidence type="ECO:0000259" key="5">
    <source>
        <dbReference type="PROSITE" id="PS50931"/>
    </source>
</evidence>
<name>A0A9W4VUT3_9GAMM</name>